<dbReference type="AlphaFoldDB" id="Q24FQ9"/>
<dbReference type="Proteomes" id="UP000009168">
    <property type="component" value="Unassembled WGS sequence"/>
</dbReference>
<evidence type="ECO:0000313" key="1">
    <source>
        <dbReference type="EMBL" id="EAS06585.2"/>
    </source>
</evidence>
<accession>Q24FQ9</accession>
<evidence type="ECO:0000313" key="2">
    <source>
        <dbReference type="Proteomes" id="UP000009168"/>
    </source>
</evidence>
<dbReference type="GeneID" id="7833886"/>
<dbReference type="InParanoid" id="Q24FQ9"/>
<gene>
    <name evidence="1" type="ORF">TTHERM_01070320</name>
</gene>
<keyword evidence="2" id="KW-1185">Reference proteome</keyword>
<evidence type="ECO:0008006" key="3">
    <source>
        <dbReference type="Google" id="ProtNLM"/>
    </source>
</evidence>
<protein>
    <recommendedName>
        <fullName evidence="3">Tetratricopeptide repeat protein</fullName>
    </recommendedName>
</protein>
<organism evidence="1 2">
    <name type="scientific">Tetrahymena thermophila (strain SB210)</name>
    <dbReference type="NCBI Taxonomy" id="312017"/>
    <lineage>
        <taxon>Eukaryota</taxon>
        <taxon>Sar</taxon>
        <taxon>Alveolata</taxon>
        <taxon>Ciliophora</taxon>
        <taxon>Intramacronucleata</taxon>
        <taxon>Oligohymenophorea</taxon>
        <taxon>Hymenostomatida</taxon>
        <taxon>Tetrahymenina</taxon>
        <taxon>Tetrahymenidae</taxon>
        <taxon>Tetrahymena</taxon>
    </lineage>
</organism>
<dbReference type="SUPFAM" id="SSF48452">
    <property type="entry name" value="TPR-like"/>
    <property type="match status" value="1"/>
</dbReference>
<dbReference type="KEGG" id="tet:TTHERM_01070320"/>
<dbReference type="EMBL" id="GG662270">
    <property type="protein sequence ID" value="EAS06585.2"/>
    <property type="molecule type" value="Genomic_DNA"/>
</dbReference>
<sequence>MIRRFIFKGQSILKSSKQVMPFKMLNGFKGTFLFSVEENSSVNLQFPHLRDLSDLMVKRIQEEKVKNLKLLDYLKQLGEQVGDQDFQNDLNAFLIYGKQLIMMCMANDTSRGDFYMIEFYKIIISSIEKALLKVKSEEEKGILQGKYFMVLSTLGSIYFNQGYLDHCFECTKKLLELYNGKRNENNKFMTFIPDNVFYMIGEAEKSKQIGLISQEIEFFYCDKASVLFQQLQKFQEAQQFSDKALEITFQIKDKPGSFYFNAFNQNISLILLSGNNEQVIARYQNMVDKFDYNKIKDSKVLLDKYSLRIIQAMQISMNFFKDKFNAFWEHYQKFKVDTQYKQSREEVLRLHCTYIQNNNPAFFSQKETQERVDSFIAKYDDMFLQKFKDIFFAPLKQKQQPLYDYCMYLQHTEAQYKQGLIQTLHHLNMLKQNKNPITQEFELMFYKNIKVFIQLDYFIDLFCKEILLLPEIESEPLQITQQIDFMSEENKEKISKLIKKYNRKIV</sequence>
<dbReference type="HOGENOM" id="CLU_565624_0_0_1"/>
<proteinExistence type="predicted"/>
<name>Q24FQ9_TETTS</name>
<reference evidence="2" key="1">
    <citation type="journal article" date="2006" name="PLoS Biol.">
        <title>Macronuclear genome sequence of the ciliate Tetrahymena thermophila, a model eukaryote.</title>
        <authorList>
            <person name="Eisen J.A."/>
            <person name="Coyne R.S."/>
            <person name="Wu M."/>
            <person name="Wu D."/>
            <person name="Thiagarajan M."/>
            <person name="Wortman J.R."/>
            <person name="Badger J.H."/>
            <person name="Ren Q."/>
            <person name="Amedeo P."/>
            <person name="Jones K.M."/>
            <person name="Tallon L.J."/>
            <person name="Delcher A.L."/>
            <person name="Salzberg S.L."/>
            <person name="Silva J.C."/>
            <person name="Haas B.J."/>
            <person name="Majoros W.H."/>
            <person name="Farzad M."/>
            <person name="Carlton J.M."/>
            <person name="Smith R.K. Jr."/>
            <person name="Garg J."/>
            <person name="Pearlman R.E."/>
            <person name="Karrer K.M."/>
            <person name="Sun L."/>
            <person name="Manning G."/>
            <person name="Elde N.C."/>
            <person name="Turkewitz A.P."/>
            <person name="Asai D.J."/>
            <person name="Wilkes D.E."/>
            <person name="Wang Y."/>
            <person name="Cai H."/>
            <person name="Collins K."/>
            <person name="Stewart B.A."/>
            <person name="Lee S.R."/>
            <person name="Wilamowska K."/>
            <person name="Weinberg Z."/>
            <person name="Ruzzo W.L."/>
            <person name="Wloga D."/>
            <person name="Gaertig J."/>
            <person name="Frankel J."/>
            <person name="Tsao C.-C."/>
            <person name="Gorovsky M.A."/>
            <person name="Keeling P.J."/>
            <person name="Waller R.F."/>
            <person name="Patron N.J."/>
            <person name="Cherry J.M."/>
            <person name="Stover N.A."/>
            <person name="Krieger C.J."/>
            <person name="del Toro C."/>
            <person name="Ryder H.F."/>
            <person name="Williamson S.C."/>
            <person name="Barbeau R.A."/>
            <person name="Hamilton E.P."/>
            <person name="Orias E."/>
        </authorList>
    </citation>
    <scope>NUCLEOTIDE SEQUENCE [LARGE SCALE GENOMIC DNA]</scope>
    <source>
        <strain evidence="2">SB210</strain>
    </source>
</reference>
<dbReference type="RefSeq" id="XP_001026830.2">
    <property type="nucleotide sequence ID" value="XM_001026830.2"/>
</dbReference>
<dbReference type="InterPro" id="IPR011990">
    <property type="entry name" value="TPR-like_helical_dom_sf"/>
</dbReference>